<evidence type="ECO:0000256" key="1">
    <source>
        <dbReference type="ARBA" id="ARBA00004173"/>
    </source>
</evidence>
<dbReference type="InterPro" id="IPR014721">
    <property type="entry name" value="Ribsml_uS5_D2-typ_fold_subgr"/>
</dbReference>
<protein>
    <recommendedName>
        <fullName evidence="6">Small ribosomal subunit protein uS5m</fullName>
    </recommendedName>
    <alternativeName>
        <fullName evidence="7">28S ribosomal protein S5, mitochondrial</fullName>
    </alternativeName>
</protein>
<feature type="domain" description="S5 DRBM" evidence="10">
    <location>
        <begin position="178"/>
        <end position="242"/>
    </location>
</feature>
<dbReference type="FunFam" id="3.30.230.10:FF:000002">
    <property type="entry name" value="30S ribosomal protein S5"/>
    <property type="match status" value="1"/>
</dbReference>
<evidence type="ECO:0000256" key="6">
    <source>
        <dbReference type="ARBA" id="ARBA00039335"/>
    </source>
</evidence>
<dbReference type="PANTHER" id="PTHR48277">
    <property type="entry name" value="MITOCHONDRIAL RIBOSOMAL PROTEIN S5"/>
    <property type="match status" value="1"/>
</dbReference>
<dbReference type="FunFam" id="3.30.160.20:FF:000022">
    <property type="entry name" value="28S ribosomal protein S5, mitochondrial"/>
    <property type="match status" value="1"/>
</dbReference>
<dbReference type="PANTHER" id="PTHR48277:SF1">
    <property type="entry name" value="MITOCHONDRIAL RIBOSOMAL PROTEIN S5"/>
    <property type="match status" value="1"/>
</dbReference>
<dbReference type="InterPro" id="IPR020568">
    <property type="entry name" value="Ribosomal_Su5_D2-typ_SF"/>
</dbReference>
<keyword evidence="12" id="KW-1185">Reference proteome</keyword>
<dbReference type="InterPro" id="IPR013810">
    <property type="entry name" value="Ribosomal_uS5_N"/>
</dbReference>
<dbReference type="GO" id="GO:0005743">
    <property type="term" value="C:mitochondrial inner membrane"/>
    <property type="evidence" value="ECO:0007669"/>
    <property type="project" value="UniProtKB-ARBA"/>
</dbReference>
<dbReference type="InterPro" id="IPR005324">
    <property type="entry name" value="Ribosomal_uS5_C"/>
</dbReference>
<comment type="subcellular location">
    <subcellularLocation>
        <location evidence="1">Mitochondrion</location>
    </subcellularLocation>
</comment>
<accession>A0AAD7VVW2</accession>
<dbReference type="InterPro" id="IPR000851">
    <property type="entry name" value="Ribosomal_uS5"/>
</dbReference>
<evidence type="ECO:0000256" key="2">
    <source>
        <dbReference type="ARBA" id="ARBA00008945"/>
    </source>
</evidence>
<dbReference type="AlphaFoldDB" id="A0AAD7VVW2"/>
<evidence type="ECO:0000256" key="3">
    <source>
        <dbReference type="ARBA" id="ARBA00022980"/>
    </source>
</evidence>
<keyword evidence="4" id="KW-0496">Mitochondrion</keyword>
<evidence type="ECO:0000256" key="4">
    <source>
        <dbReference type="ARBA" id="ARBA00023128"/>
    </source>
</evidence>
<keyword evidence="3 8" id="KW-0689">Ribosomal protein</keyword>
<dbReference type="GeneID" id="80880743"/>
<evidence type="ECO:0000313" key="12">
    <source>
        <dbReference type="Proteomes" id="UP001217417"/>
    </source>
</evidence>
<dbReference type="Pfam" id="PF00333">
    <property type="entry name" value="Ribosomal_S5"/>
    <property type="match status" value="1"/>
</dbReference>
<dbReference type="RefSeq" id="XP_056046105.1">
    <property type="nucleotide sequence ID" value="XM_056185577.1"/>
</dbReference>
<dbReference type="Proteomes" id="UP001217417">
    <property type="component" value="Unassembled WGS sequence"/>
</dbReference>
<gene>
    <name evidence="11" type="ORF">POJ06DRAFT_218701</name>
</gene>
<dbReference type="Gene3D" id="3.30.230.10">
    <property type="match status" value="1"/>
</dbReference>
<sequence>MYRKMSKLAFHQLLRTTKRSLVHSHGCIKAAQIARQSTDATKALSEKISSEISQEAAKLEFPTVIARSEHIQRLSKYYSPKMLKTIITAEQTVAPDLWDKRKKAKETFPLSYVDDLAKHDPFYDLPKMPWTDFSEPHQPVPPPNELPPTVPPDLMNTDVVEAELANNRGISKDYIRRLIVRPLVRKLVSNVTRLGKIRSFYSLVIVGDQNGMIGIGEAKDRNEASRAVMKAKSKALRNMFYIPRLDNRTIFGSLESHYHGVDVQLWQRPPGFGLRVNHLIHEVAVCAGLKDLGGKVRGSRNKMNTIKATIEMLRHQVLPEEIAQARGKKAVDIKKTYFSARK</sequence>
<dbReference type="Gene3D" id="3.30.160.20">
    <property type="match status" value="1"/>
</dbReference>
<dbReference type="GO" id="GO:0003723">
    <property type="term" value="F:RNA binding"/>
    <property type="evidence" value="ECO:0007669"/>
    <property type="project" value="InterPro"/>
</dbReference>
<reference evidence="11" key="1">
    <citation type="submission" date="2023-03" db="EMBL/GenBank/DDBJ databases">
        <title>Near-Complete genome sequence of Lipomyces tetrasporous NRRL Y-64009, an oleaginous yeast capable of growing on lignocellulosic hydrolysates.</title>
        <authorList>
            <consortium name="Lawrence Berkeley National Laboratory"/>
            <person name="Jagtap S.S."/>
            <person name="Liu J.-J."/>
            <person name="Walukiewicz H.E."/>
            <person name="Pangilinan J."/>
            <person name="Lipzen A."/>
            <person name="Ahrendt S."/>
            <person name="Koriabine M."/>
            <person name="Cobaugh K."/>
            <person name="Salamov A."/>
            <person name="Yoshinaga Y."/>
            <person name="Ng V."/>
            <person name="Daum C."/>
            <person name="Grigoriev I.V."/>
            <person name="Slininger P.J."/>
            <person name="Dien B.S."/>
            <person name="Jin Y.-S."/>
            <person name="Rao C.V."/>
        </authorList>
    </citation>
    <scope>NUCLEOTIDE SEQUENCE</scope>
    <source>
        <strain evidence="11">NRRL Y-64009</strain>
    </source>
</reference>
<evidence type="ECO:0000256" key="9">
    <source>
        <dbReference type="RuleBase" id="RU003823"/>
    </source>
</evidence>
<dbReference type="GO" id="GO:0003735">
    <property type="term" value="F:structural constituent of ribosome"/>
    <property type="evidence" value="ECO:0007669"/>
    <property type="project" value="UniProtKB-UniRule"/>
</dbReference>
<name>A0AAD7VVW2_9ASCO</name>
<dbReference type="SUPFAM" id="SSF54768">
    <property type="entry name" value="dsRNA-binding domain-like"/>
    <property type="match status" value="1"/>
</dbReference>
<evidence type="ECO:0000259" key="10">
    <source>
        <dbReference type="PROSITE" id="PS50881"/>
    </source>
</evidence>
<evidence type="ECO:0000256" key="5">
    <source>
        <dbReference type="ARBA" id="ARBA00023274"/>
    </source>
</evidence>
<evidence type="ECO:0000313" key="11">
    <source>
        <dbReference type="EMBL" id="KAJ8102655.1"/>
    </source>
</evidence>
<dbReference type="PROSITE" id="PS50881">
    <property type="entry name" value="S5_DSRBD"/>
    <property type="match status" value="1"/>
</dbReference>
<evidence type="ECO:0000256" key="7">
    <source>
        <dbReference type="ARBA" id="ARBA00041606"/>
    </source>
</evidence>
<organism evidence="11 12">
    <name type="scientific">Lipomyces tetrasporus</name>
    <dbReference type="NCBI Taxonomy" id="54092"/>
    <lineage>
        <taxon>Eukaryota</taxon>
        <taxon>Fungi</taxon>
        <taxon>Dikarya</taxon>
        <taxon>Ascomycota</taxon>
        <taxon>Saccharomycotina</taxon>
        <taxon>Lipomycetes</taxon>
        <taxon>Lipomycetales</taxon>
        <taxon>Lipomycetaceae</taxon>
        <taxon>Lipomyces</taxon>
    </lineage>
</organism>
<keyword evidence="5 8" id="KW-0687">Ribonucleoprotein</keyword>
<evidence type="ECO:0000256" key="8">
    <source>
        <dbReference type="PROSITE-ProRule" id="PRU00268"/>
    </source>
</evidence>
<dbReference type="SUPFAM" id="SSF54211">
    <property type="entry name" value="Ribosomal protein S5 domain 2-like"/>
    <property type="match status" value="1"/>
</dbReference>
<dbReference type="Pfam" id="PF03719">
    <property type="entry name" value="Ribosomal_S5_C"/>
    <property type="match status" value="1"/>
</dbReference>
<comment type="caution">
    <text evidence="11">The sequence shown here is derived from an EMBL/GenBank/DDBJ whole genome shotgun (WGS) entry which is preliminary data.</text>
</comment>
<proteinExistence type="inferred from homology"/>
<comment type="similarity">
    <text evidence="2 9">Belongs to the universal ribosomal protein uS5 family.</text>
</comment>
<dbReference type="EMBL" id="JARPMG010000002">
    <property type="protein sequence ID" value="KAJ8102655.1"/>
    <property type="molecule type" value="Genomic_DNA"/>
</dbReference>
<dbReference type="GO" id="GO:0006412">
    <property type="term" value="P:translation"/>
    <property type="evidence" value="ECO:0007669"/>
    <property type="project" value="InterPro"/>
</dbReference>
<dbReference type="GO" id="GO:0005763">
    <property type="term" value="C:mitochondrial small ribosomal subunit"/>
    <property type="evidence" value="ECO:0007669"/>
    <property type="project" value="UniProtKB-ARBA"/>
</dbReference>